<evidence type="ECO:0000313" key="2">
    <source>
        <dbReference type="EMBL" id="MTV33331.1"/>
    </source>
</evidence>
<dbReference type="EMBL" id="WNKS01000036">
    <property type="protein sequence ID" value="MTV33331.1"/>
    <property type="molecule type" value="Genomic_DNA"/>
</dbReference>
<evidence type="ECO:0000313" key="3">
    <source>
        <dbReference type="Proteomes" id="UP000439113"/>
    </source>
</evidence>
<proteinExistence type="predicted"/>
<gene>
    <name evidence="2" type="ORF">GJ654_20350</name>
</gene>
<dbReference type="AlphaFoldDB" id="A0A6N8DW21"/>
<feature type="region of interest" description="Disordered" evidence="1">
    <location>
        <begin position="23"/>
        <end position="55"/>
    </location>
</feature>
<evidence type="ECO:0000256" key="1">
    <source>
        <dbReference type="SAM" id="MobiDB-lite"/>
    </source>
</evidence>
<name>A0A6N8DW21_RHOAC</name>
<protein>
    <submittedName>
        <fullName evidence="2">Uncharacterized protein</fullName>
    </submittedName>
</protein>
<sequence>MRDGVLAVTWIAGKVFTTPEAIADMTRCRPNPKGRPPANTEPDREAQAQPKPVSAPEQALMKLLAEEKAKLPSRYRQQQRR</sequence>
<organism evidence="2 3">
    <name type="scientific">Rhodoblastus acidophilus</name>
    <name type="common">Rhodopseudomonas acidophila</name>
    <dbReference type="NCBI Taxonomy" id="1074"/>
    <lineage>
        <taxon>Bacteria</taxon>
        <taxon>Pseudomonadati</taxon>
        <taxon>Pseudomonadota</taxon>
        <taxon>Alphaproteobacteria</taxon>
        <taxon>Hyphomicrobiales</taxon>
        <taxon>Rhodoblastaceae</taxon>
        <taxon>Rhodoblastus</taxon>
    </lineage>
</organism>
<dbReference type="Proteomes" id="UP000439113">
    <property type="component" value="Unassembled WGS sequence"/>
</dbReference>
<reference evidence="2 3" key="1">
    <citation type="submission" date="2019-11" db="EMBL/GenBank/DDBJ databases">
        <title>Whole-genome sequence of a Rhodoblastus acidophilus DSM 142.</title>
        <authorList>
            <person name="Kyndt J.A."/>
            <person name="Meyer T.E."/>
        </authorList>
    </citation>
    <scope>NUCLEOTIDE SEQUENCE [LARGE SCALE GENOMIC DNA]</scope>
    <source>
        <strain evidence="2 3">DSM 142</strain>
    </source>
</reference>
<accession>A0A6N8DW21</accession>
<dbReference type="RefSeq" id="WP_155448009.1">
    <property type="nucleotide sequence ID" value="NZ_JAOQNR010000030.1"/>
</dbReference>
<comment type="caution">
    <text evidence="2">The sequence shown here is derived from an EMBL/GenBank/DDBJ whole genome shotgun (WGS) entry which is preliminary data.</text>
</comment>